<name>A0A3D9C6S1_9FLAO</name>
<organism evidence="1 2">
    <name type="scientific">Chryseobacterium pennae</name>
    <dbReference type="NCBI Taxonomy" id="2258962"/>
    <lineage>
        <taxon>Bacteria</taxon>
        <taxon>Pseudomonadati</taxon>
        <taxon>Bacteroidota</taxon>
        <taxon>Flavobacteriia</taxon>
        <taxon>Flavobacteriales</taxon>
        <taxon>Weeksellaceae</taxon>
        <taxon>Chryseobacterium group</taxon>
        <taxon>Chryseobacterium</taxon>
    </lineage>
</organism>
<evidence type="ECO:0000313" key="2">
    <source>
        <dbReference type="Proteomes" id="UP000256686"/>
    </source>
</evidence>
<protein>
    <recommendedName>
        <fullName evidence="3">Antirepressor protein C-terminal domain-containing protein</fullName>
    </recommendedName>
</protein>
<evidence type="ECO:0008006" key="3">
    <source>
        <dbReference type="Google" id="ProtNLM"/>
    </source>
</evidence>
<dbReference type="Proteomes" id="UP000256686">
    <property type="component" value="Unassembled WGS sequence"/>
</dbReference>
<reference evidence="2" key="1">
    <citation type="submission" date="2018-06" db="EMBL/GenBank/DDBJ databases">
        <authorList>
            <person name="Lum Nde A."/>
            <person name="Hugo C."/>
        </authorList>
    </citation>
    <scope>NUCLEOTIDE SEQUENCE [LARGE SCALE GENOMIC DNA]</scope>
    <source>
        <strain evidence="2">1_F178</strain>
    </source>
</reference>
<accession>A0A3D9C6S1</accession>
<evidence type="ECO:0000313" key="1">
    <source>
        <dbReference type="EMBL" id="REC61454.1"/>
    </source>
</evidence>
<dbReference type="AlphaFoldDB" id="A0A3D9C6S1"/>
<dbReference type="RefSeq" id="WP_115971780.1">
    <property type="nucleotide sequence ID" value="NZ_QNVT01000015.1"/>
</dbReference>
<dbReference type="EMBL" id="QNVT01000015">
    <property type="protein sequence ID" value="REC61454.1"/>
    <property type="molecule type" value="Genomic_DNA"/>
</dbReference>
<keyword evidence="2" id="KW-1185">Reference proteome</keyword>
<sequence>MDNKKQKNFFLVNEEDCINYVYTIKQAAEKIDPRNLDDMTLYHFMRVKGMIYKNGFPHKELMKEGYLISKKNNPGDYTTLITPKGLRYVKDIWCKSPDNWLEG</sequence>
<proteinExistence type="predicted"/>
<gene>
    <name evidence="1" type="ORF">DRF65_16075</name>
</gene>
<comment type="caution">
    <text evidence="1">The sequence shown here is derived from an EMBL/GenBank/DDBJ whole genome shotgun (WGS) entry which is preliminary data.</text>
</comment>